<dbReference type="SUPFAM" id="SSF47473">
    <property type="entry name" value="EF-hand"/>
    <property type="match status" value="1"/>
</dbReference>
<feature type="region of interest" description="Disordered" evidence="1">
    <location>
        <begin position="513"/>
        <end position="540"/>
    </location>
</feature>
<dbReference type="AlphaFoldDB" id="A0A485L9Y1"/>
<evidence type="ECO:0000313" key="2">
    <source>
        <dbReference type="EMBL" id="KAF0690195.1"/>
    </source>
</evidence>
<name>A0A485L9Y1_9STRA</name>
<dbReference type="OrthoDB" id="77527at2759"/>
<evidence type="ECO:0000313" key="4">
    <source>
        <dbReference type="Proteomes" id="UP000332933"/>
    </source>
</evidence>
<dbReference type="EMBL" id="VJMH01006389">
    <property type="protein sequence ID" value="KAF0690195.1"/>
    <property type="molecule type" value="Genomic_DNA"/>
</dbReference>
<dbReference type="EMBL" id="CAADRA010006410">
    <property type="protein sequence ID" value="VFT95122.1"/>
    <property type="molecule type" value="Genomic_DNA"/>
</dbReference>
<dbReference type="Gene3D" id="1.10.238.10">
    <property type="entry name" value="EF-hand"/>
    <property type="match status" value="1"/>
</dbReference>
<sequence>MVIDPRQYGHATIAERRLMRKNAVPEHAYTGYVPRDKGEPGSPPPVVGKIKNAIVGYRGHRYNKEAMIGTTFTRGLEIVPHPVSLRPTAVVPANRDDSMSASGYGCFSELSGYGQFLGAPRSKPASDDDENNRGERGQPSEYGEMDRGSNHYGQFAAPPLPPGSNYGEFDKESGYGQFAAPPQNPAASGYGEFAKASGYGQFAAPHGQFKAAASGYGEFAKASDYGQFAAPPGKSRAAASGYGEFAKASGYGQFAAPPKGAVSGYGAFEKASGYGQFAAPPGAPRAASGYGEFAKASAYGQFAPPPPPGSGYGKFDKENGYGQFAAPPPAAKATSGYGEFAKASGYGQFAPPPPAPNQDKAVSGYGEFAKESGYGNFAAPPPLAKAASGYGEFAKASGYGQFAASPDAPRATSGYGEFAKASGYGQFAAPPEATKAASAYGEFAKASGYGQFAAPPPSGDNPEKAASGYGEFDKGSEYGQFASPPEERNTSTQPYIRAKATNVQFAAMPTKLTNASGENKSNHLRATTHTGATASYNSDERRRADGQLHFDVFCKNESLRALYVRVVRQLGGASQVAGLFERLFKAQRQKKGSKTEQKQRVKIAFARVTSRDGRIDKAKLHEALSELACVFTDEEVLAMMARFDPSCAGRVRASHFSDLLHAEIEKA</sequence>
<dbReference type="InterPro" id="IPR011992">
    <property type="entry name" value="EF-hand-dom_pair"/>
</dbReference>
<protein>
    <submittedName>
        <fullName evidence="3">Aste57867_18386 protein</fullName>
    </submittedName>
</protein>
<accession>A0A485L9Y1</accession>
<keyword evidence="4" id="KW-1185">Reference proteome</keyword>
<gene>
    <name evidence="3" type="primary">Aste57867_18386</name>
    <name evidence="2" type="ORF">As57867_018324</name>
    <name evidence="3" type="ORF">ASTE57867_18386</name>
</gene>
<evidence type="ECO:0000313" key="3">
    <source>
        <dbReference type="EMBL" id="VFT95122.1"/>
    </source>
</evidence>
<feature type="region of interest" description="Disordered" evidence="1">
    <location>
        <begin position="117"/>
        <end position="166"/>
    </location>
</feature>
<organism evidence="3 4">
    <name type="scientific">Aphanomyces stellatus</name>
    <dbReference type="NCBI Taxonomy" id="120398"/>
    <lineage>
        <taxon>Eukaryota</taxon>
        <taxon>Sar</taxon>
        <taxon>Stramenopiles</taxon>
        <taxon>Oomycota</taxon>
        <taxon>Saprolegniomycetes</taxon>
        <taxon>Saprolegniales</taxon>
        <taxon>Verrucalvaceae</taxon>
        <taxon>Aphanomyces</taxon>
    </lineage>
</organism>
<dbReference type="Proteomes" id="UP000332933">
    <property type="component" value="Unassembled WGS sequence"/>
</dbReference>
<feature type="compositionally biased region" description="Polar residues" evidence="1">
    <location>
        <begin position="513"/>
        <end position="537"/>
    </location>
</feature>
<proteinExistence type="predicted"/>
<evidence type="ECO:0000256" key="1">
    <source>
        <dbReference type="SAM" id="MobiDB-lite"/>
    </source>
</evidence>
<feature type="compositionally biased region" description="Basic and acidic residues" evidence="1">
    <location>
        <begin position="131"/>
        <end position="149"/>
    </location>
</feature>
<reference evidence="2" key="2">
    <citation type="submission" date="2019-06" db="EMBL/GenBank/DDBJ databases">
        <title>Genomics analysis of Aphanomyces spp. identifies a new class of oomycete effector associated with host adaptation.</title>
        <authorList>
            <person name="Gaulin E."/>
        </authorList>
    </citation>
    <scope>NUCLEOTIDE SEQUENCE</scope>
    <source>
        <strain evidence="2">CBS 578.67</strain>
    </source>
</reference>
<reference evidence="3 4" key="1">
    <citation type="submission" date="2019-03" db="EMBL/GenBank/DDBJ databases">
        <authorList>
            <person name="Gaulin E."/>
            <person name="Dumas B."/>
        </authorList>
    </citation>
    <scope>NUCLEOTIDE SEQUENCE [LARGE SCALE GENOMIC DNA]</scope>
    <source>
        <strain evidence="3">CBS 568.67</strain>
    </source>
</reference>